<name>A0A8F2E6J5_9CAUD</name>
<dbReference type="GeneID" id="77931578"/>
<proteinExistence type="predicted"/>
<dbReference type="KEGG" id="vg:77931578"/>
<sequence>MTRANPSNTDIAQQWADRYVAQHDYLTRVYAALTNESGHQLMTTDKCTECDYAVTADYFENSAHWIMWDPQSQTHIVVIGCEGYWLINPASVGLDPQMWSGIEGVNI</sequence>
<accession>A0A8F2E6J5</accession>
<evidence type="ECO:0000313" key="1">
    <source>
        <dbReference type="EMBL" id="QWT29887.1"/>
    </source>
</evidence>
<dbReference type="EMBL" id="MW822144">
    <property type="protein sequence ID" value="QWT29887.1"/>
    <property type="molecule type" value="Genomic_DNA"/>
</dbReference>
<dbReference type="Proteomes" id="UP000683386">
    <property type="component" value="Segment"/>
</dbReference>
<protein>
    <submittedName>
        <fullName evidence="1">Uncharacterized protein</fullName>
    </submittedName>
</protein>
<keyword evidence="2" id="KW-1185">Reference proteome</keyword>
<dbReference type="RefSeq" id="YP_010655712.1">
    <property type="nucleotide sequence ID" value="NC_070830.1"/>
</dbReference>
<evidence type="ECO:0000313" key="2">
    <source>
        <dbReference type="Proteomes" id="UP000683386"/>
    </source>
</evidence>
<organism evidence="1 2">
    <name type="scientific">Streptomyces phage KimJongPhill</name>
    <dbReference type="NCBI Taxonomy" id="2848886"/>
    <lineage>
        <taxon>Viruses</taxon>
        <taxon>Duplodnaviria</taxon>
        <taxon>Heunggongvirae</taxon>
        <taxon>Uroviricota</taxon>
        <taxon>Caudoviricetes</taxon>
        <taxon>Zukovirus</taxon>
        <taxon>Zukovirus phill</taxon>
    </lineage>
</organism>
<reference evidence="1" key="1">
    <citation type="submission" date="2021-03" db="EMBL/GenBank/DDBJ databases">
        <authorList>
            <person name="Alqahtani R."/>
            <person name="Behailu E."/>
            <person name="Cappabianca D.W."/>
            <person name="Csanadi-Schwartz K.M."/>
            <person name="Dalal A.S."/>
            <person name="Fahim M.S."/>
            <person name="Franklin J.M."/>
            <person name="Gluckman M.H."/>
            <person name="Levine C.J."/>
            <person name="Martin N."/>
            <person name="Milza N."/>
            <person name="Najmabadi R."/>
            <person name="Newman A.M."/>
            <person name="Pajunar M."/>
            <person name="Qalawee I."/>
            <person name="Rizvi A."/>
            <person name="Samuel A."/>
            <person name="Smith A."/>
            <person name="Swann F.E."/>
            <person name="Sweeney P."/>
            <person name="Torres N.R."/>
            <person name="Ventrone L."/>
            <person name="Ventura L."/>
            <person name="Wroe M."/>
            <person name="Acquaye N.A."/>
            <person name="Agnes T.J."/>
            <person name="Ahmed A."/>
            <person name="Ahmed S."/>
            <person name="Amodu B.A."/>
            <person name="Arefeayne N.F."/>
            <person name="Asamoah-Frimpong E.A."/>
            <person name="Attaran A."/>
            <person name="Barragan J.M."/>
            <person name="Baumgarten L.N."/>
            <person name="Berhane B."/>
            <person name="Beyene A."/>
            <person name="Bhattarai B."/>
            <person name="Biondokin D.V."/>
            <person name="Boone B.K."/>
            <person name="Burney S.Z."/>
            <person name="Cayanan J.-R.T."/>
            <person name="Cesta G."/>
            <person name="Chang J."/>
            <person name="Chavez J."/>
            <person name="Chorbajian C."/>
            <person name="Christian S."/>
            <person name="Corns J.R."/>
            <person name="Corns N.R."/>
            <person name="Cowan J.T."/>
            <person name="Coyne C."/>
            <person name="Dadzie B."/>
            <person name="Datu D.-L.V."/>
            <person name="Deng B.C."/>
            <person name="Der L."/>
            <person name="Dickerson K."/>
            <person name="Dozier E."/>
            <person name="Egbunine A.O."/>
            <person name="Farooq M."/>
            <person name="Fonge A.E."/>
            <person name="Ghomsi-Nono M.P."/>
            <person name="Giampietro H."/>
            <person name="Gunnison R.P."/>
            <person name="Han S.H."/>
            <person name="Hennigan A.J."/>
            <person name="Hong A.N."/>
            <person name="Ijomor E.C."/>
            <person name="Jalali A."/>
            <person name="Jamil T.Z."/>
            <person name="Jenkins C.R."/>
            <person name="Joseph M.A."/>
            <person name="Jowanowitch O.J."/>
            <person name="Kang D."/>
            <person name="Khan A."/>
            <person name="Khan Z.K."/>
            <person name="Kiewe T."/>
            <person name="Kjerulf A.B."/>
            <person name="Kolosey V."/>
            <person name="Kurup M."/>
            <person name="Lee V.H."/>
            <person name="Llontop-Maldonado V."/>
            <person name="Long P."/>
            <person name="Lu N."/>
            <person name="Majekodunmi A."/>
            <person name="Malik H.W."/>
            <person name="Marcellino S.C."/>
            <person name="Martinez L.A."/>
            <person name="Meher F.N."/>
            <person name="Michelin M.A."/>
            <person name="Mitchell K.G."/>
            <person name="Mullens W.J."/>
            <person name="Nwakama C."/>
            <person name="Nwosu F.T."/>
            <person name="Oboh E.C."/>
            <person name="Odujinrin O."/>
            <person name="Ogunsan O."/>
            <person name="O'Neill K."/>
            <person name="Oxlaj J.A."/>
            <person name="Patel A.K."/>
            <person name="Patel B.R."/>
            <person name="Pham Q."/>
            <person name="Porter J."/>
            <person name="Portes J."/>
            <person name="Prokopenko A."/>
            <person name="Quraishi M."/>
            <person name="Qureshi M.-A."/>
            <person name="Rivera A."/>
            <person name="Rubalsky V."/>
            <person name="Saikali Y."/>
            <person name="Saqaf K."/>
            <person name="Saroya S.R."/>
            <person name="Seas A."/>
            <person name="Shadrick R.E."/>
            <person name="Sharda N."/>
            <person name="Sigindere M.T."/>
            <person name="Simbi V.G."/>
            <person name="Thuzar C."/>
            <person name="Tran K."/>
            <person name="Tran V.D."/>
            <person name="Trang W."/>
            <person name="Vaishnav N."/>
            <person name="Vuong K."/>
            <person name="Walker C."/>
            <person name="Wallace S.A."/>
            <person name="Warfield J.C."/>
            <person name="Wikina T."/>
            <person name="Wobbeking F.T."/>
            <person name="Worrent L.D."/>
            <person name="Yan T."/>
            <person name="Zehra A."/>
            <person name="Avazpour P."/>
            <person name="Kim F.M."/>
            <person name="Mason K."/>
            <person name="Nguyen D.A."/>
            <person name="Pettit S.M."/>
            <person name="Zhou O.J."/>
            <person name="Brissett D.L."/>
            <person name="Gualtieri C."/>
            <person name="Hufford T.M."/>
            <person name="Ko J.M."/>
            <person name="Novak J.K."/>
            <person name="Smith Z.M."/>
            <person name="Mayer-Bacon C."/>
            <person name="Erill I."/>
            <person name="Caruso S.M."/>
            <person name="Garlena R.A."/>
            <person name="Russell D.A."/>
            <person name="Pope W.H."/>
            <person name="Jacobs-Sera D."/>
            <person name="Hatfull G.F."/>
        </authorList>
    </citation>
    <scope>NUCLEOTIDE SEQUENCE</scope>
</reference>
<gene>
    <name evidence="1" type="primary">106</name>
    <name evidence="1" type="ORF">SEA_KIMJONGPHILL_106</name>
</gene>